<name>A0A916RKX5_9HYPH</name>
<evidence type="ECO:0000256" key="1">
    <source>
        <dbReference type="SAM" id="SignalP"/>
    </source>
</evidence>
<reference evidence="2" key="1">
    <citation type="journal article" date="2014" name="Int. J. Syst. Evol. Microbiol.">
        <title>Complete genome sequence of Corynebacterium casei LMG S-19264T (=DSM 44701T), isolated from a smear-ripened cheese.</title>
        <authorList>
            <consortium name="US DOE Joint Genome Institute (JGI-PGF)"/>
            <person name="Walter F."/>
            <person name="Albersmeier A."/>
            <person name="Kalinowski J."/>
            <person name="Ruckert C."/>
        </authorList>
    </citation>
    <scope>NUCLEOTIDE SEQUENCE</scope>
    <source>
        <strain evidence="2">CGMCC 1.15320</strain>
    </source>
</reference>
<feature type="chain" id="PRO_5037320535" evidence="1">
    <location>
        <begin position="23"/>
        <end position="275"/>
    </location>
</feature>
<proteinExistence type="predicted"/>
<comment type="caution">
    <text evidence="2">The sequence shown here is derived from an EMBL/GenBank/DDBJ whole genome shotgun (WGS) entry which is preliminary data.</text>
</comment>
<organism evidence="2 3">
    <name type="scientific">Nitratireductor aestuarii</name>
    <dbReference type="NCBI Taxonomy" id="1735103"/>
    <lineage>
        <taxon>Bacteria</taxon>
        <taxon>Pseudomonadati</taxon>
        <taxon>Pseudomonadota</taxon>
        <taxon>Alphaproteobacteria</taxon>
        <taxon>Hyphomicrobiales</taxon>
        <taxon>Phyllobacteriaceae</taxon>
        <taxon>Nitratireductor</taxon>
    </lineage>
</organism>
<protein>
    <submittedName>
        <fullName evidence="2">Uncharacterized protein</fullName>
    </submittedName>
</protein>
<keyword evidence="1" id="KW-0732">Signal</keyword>
<dbReference type="Proteomes" id="UP000636264">
    <property type="component" value="Unassembled WGS sequence"/>
</dbReference>
<sequence>MDFRILSSAALAVAMAFSPANAQEEASGPIPFADGSFTITENAEMEKILSFEGQEIARGYFLAYNRTVKIGEEDVALFEVGPGGNACGAQTVIAWKPEGEDLQTAAAGDDCGSPSPSVSETSIYFVPYLLPGTSSPVQVWTPDAGLKIAGTLSYTPQPGTTWETLDIADLNYLVDAFENEDVLAAATSLLGDKLAEVVAGLSVSDGFHTLDSGIMHGYGCVPHACGASDSFIAIDKAGKKLYFAQQDGKGGQDTWPALDQWPADVRETMLKSIGG</sequence>
<dbReference type="AlphaFoldDB" id="A0A916RKX5"/>
<evidence type="ECO:0000313" key="3">
    <source>
        <dbReference type="Proteomes" id="UP000636264"/>
    </source>
</evidence>
<dbReference type="RefSeq" id="WP_188720126.1">
    <property type="nucleotide sequence ID" value="NZ_BMIF01000003.1"/>
</dbReference>
<accession>A0A916RKX5</accession>
<reference evidence="2" key="2">
    <citation type="submission" date="2020-09" db="EMBL/GenBank/DDBJ databases">
        <authorList>
            <person name="Sun Q."/>
            <person name="Zhou Y."/>
        </authorList>
    </citation>
    <scope>NUCLEOTIDE SEQUENCE</scope>
    <source>
        <strain evidence="2">CGMCC 1.15320</strain>
    </source>
</reference>
<gene>
    <name evidence="2" type="ORF">GCM10011385_12660</name>
</gene>
<evidence type="ECO:0000313" key="2">
    <source>
        <dbReference type="EMBL" id="GGA60466.1"/>
    </source>
</evidence>
<feature type="signal peptide" evidence="1">
    <location>
        <begin position="1"/>
        <end position="22"/>
    </location>
</feature>
<dbReference type="EMBL" id="BMIF01000003">
    <property type="protein sequence ID" value="GGA60466.1"/>
    <property type="molecule type" value="Genomic_DNA"/>
</dbReference>
<keyword evidence="3" id="KW-1185">Reference proteome</keyword>